<evidence type="ECO:0000313" key="2">
    <source>
        <dbReference type="EMBL" id="KAF9459324.1"/>
    </source>
</evidence>
<dbReference type="InterPro" id="IPR010730">
    <property type="entry name" value="HET"/>
</dbReference>
<comment type="caution">
    <text evidence="2">The sequence shown here is derived from an EMBL/GenBank/DDBJ whole genome shotgun (WGS) entry which is preliminary data.</text>
</comment>
<evidence type="ECO:0000313" key="3">
    <source>
        <dbReference type="Proteomes" id="UP000807353"/>
    </source>
</evidence>
<gene>
    <name evidence="2" type="ORF">BDZ94DRAFT_1171980</name>
</gene>
<dbReference type="PANTHER" id="PTHR33112">
    <property type="entry name" value="DOMAIN PROTEIN, PUTATIVE-RELATED"/>
    <property type="match status" value="1"/>
</dbReference>
<name>A0A9P6CFT6_9AGAR</name>
<keyword evidence="3" id="KW-1185">Reference proteome</keyword>
<sequence>MSAPSIFSTTPQSLSVAVDGGTSSGLVKLAAEHVLCEQCHSAVKNSVTLKKQHPSRGSERFCRYAGIDILGSSILSSGSAGAGAATCHLCCLILGAIRQQQQTPIANGPADVTINVSRSGGITFSIQVEEGGRQRNIGELVIVPQDYLEGLPTSPASGFAFPDQSSHIYQNAQLALSLASEPSFCLARAWLQQCLQKHSKCTEAAGMAVGRPSRLIDVGSETGRDPRVVVMQHPEEGLEYLTLSHCWGGAKILRLLVENFDQLITGIPMSSLPKTFQDAVIITRRLGYRYIWIDSLCIIQDSPSDWRSCAAVMGEIYAGSVCTISALTARNAYDGGCFFDHMRNPLSFRPCRLTEDWWVEGNTNVGPDLRVGLSPMPLHTRAWVVQERILAPRTLYYGSNGLAWECVECSATEAVPMGEVSRFSPKASFFATQKRGSDPEEYYNQWTDIQIAYTRCLLTRFDDRLVAISGVIKRIEKLTGWTNMWGMWKERLLQDLLWFVEEPTKGRPQTDEYLSPTWSWAGIEGRVMLAVGGSKETCHWMADDINVGLSDDGKHGCIRLRAMMKAVSIGKSPSWQLNPGIDAPSPKWEEVDWDPDVTPGAGDMAKEVRCVLIARVLDYLGPGSEAMDIGLVVVRHGKDWIRIGVFRQLREGSALFGDHKVDTTELTIL</sequence>
<feature type="domain" description="Heterokaryon incompatibility" evidence="1">
    <location>
        <begin position="240"/>
        <end position="387"/>
    </location>
</feature>
<dbReference type="EMBL" id="MU150319">
    <property type="protein sequence ID" value="KAF9459324.1"/>
    <property type="molecule type" value="Genomic_DNA"/>
</dbReference>
<accession>A0A9P6CFT6</accession>
<dbReference type="Proteomes" id="UP000807353">
    <property type="component" value="Unassembled WGS sequence"/>
</dbReference>
<reference evidence="2" key="1">
    <citation type="submission" date="2020-11" db="EMBL/GenBank/DDBJ databases">
        <authorList>
            <consortium name="DOE Joint Genome Institute"/>
            <person name="Ahrendt S."/>
            <person name="Riley R."/>
            <person name="Andreopoulos W."/>
            <person name="Labutti K."/>
            <person name="Pangilinan J."/>
            <person name="Ruiz-Duenas F.J."/>
            <person name="Barrasa J.M."/>
            <person name="Sanchez-Garcia M."/>
            <person name="Camarero S."/>
            <person name="Miyauchi S."/>
            <person name="Serrano A."/>
            <person name="Linde D."/>
            <person name="Babiker R."/>
            <person name="Drula E."/>
            <person name="Ayuso-Fernandez I."/>
            <person name="Pacheco R."/>
            <person name="Padilla G."/>
            <person name="Ferreira P."/>
            <person name="Barriuso J."/>
            <person name="Kellner H."/>
            <person name="Castanera R."/>
            <person name="Alfaro M."/>
            <person name="Ramirez L."/>
            <person name="Pisabarro A.G."/>
            <person name="Kuo A."/>
            <person name="Tritt A."/>
            <person name="Lipzen A."/>
            <person name="He G."/>
            <person name="Yan M."/>
            <person name="Ng V."/>
            <person name="Cullen D."/>
            <person name="Martin F."/>
            <person name="Rosso M.-N."/>
            <person name="Henrissat B."/>
            <person name="Hibbett D."/>
            <person name="Martinez A.T."/>
            <person name="Grigoriev I.V."/>
        </authorList>
    </citation>
    <scope>NUCLEOTIDE SEQUENCE</scope>
    <source>
        <strain evidence="2">CBS 247.69</strain>
    </source>
</reference>
<dbReference type="OrthoDB" id="5125733at2759"/>
<dbReference type="PANTHER" id="PTHR33112:SF8">
    <property type="entry name" value="HETEROKARYON INCOMPATIBILITY DOMAIN-CONTAINING PROTEIN"/>
    <property type="match status" value="1"/>
</dbReference>
<evidence type="ECO:0000259" key="1">
    <source>
        <dbReference type="Pfam" id="PF06985"/>
    </source>
</evidence>
<dbReference type="Pfam" id="PF06985">
    <property type="entry name" value="HET"/>
    <property type="match status" value="1"/>
</dbReference>
<dbReference type="AlphaFoldDB" id="A0A9P6CFT6"/>
<protein>
    <submittedName>
        <fullName evidence="2">Heterokaryon incompatibility protein-domain-containing protein</fullName>
    </submittedName>
</protein>
<organism evidence="2 3">
    <name type="scientific">Collybia nuda</name>
    <dbReference type="NCBI Taxonomy" id="64659"/>
    <lineage>
        <taxon>Eukaryota</taxon>
        <taxon>Fungi</taxon>
        <taxon>Dikarya</taxon>
        <taxon>Basidiomycota</taxon>
        <taxon>Agaricomycotina</taxon>
        <taxon>Agaricomycetes</taxon>
        <taxon>Agaricomycetidae</taxon>
        <taxon>Agaricales</taxon>
        <taxon>Tricholomatineae</taxon>
        <taxon>Clitocybaceae</taxon>
        <taxon>Collybia</taxon>
    </lineage>
</organism>
<proteinExistence type="predicted"/>